<gene>
    <name evidence="1" type="ORF">KP005_13930</name>
</gene>
<dbReference type="Proteomes" id="UP000683493">
    <property type="component" value="Chromosome"/>
</dbReference>
<accession>A0ABX8JLZ5</accession>
<evidence type="ECO:0000313" key="1">
    <source>
        <dbReference type="EMBL" id="QWV96465.1"/>
    </source>
</evidence>
<organism evidence="1 2">
    <name type="scientific">Geomonas diazotrophica</name>
    <dbReference type="NCBI Taxonomy" id="2843197"/>
    <lineage>
        <taxon>Bacteria</taxon>
        <taxon>Pseudomonadati</taxon>
        <taxon>Thermodesulfobacteriota</taxon>
        <taxon>Desulfuromonadia</taxon>
        <taxon>Geobacterales</taxon>
        <taxon>Geobacteraceae</taxon>
        <taxon>Geomonas</taxon>
    </lineage>
</organism>
<proteinExistence type="predicted"/>
<evidence type="ECO:0000313" key="2">
    <source>
        <dbReference type="Proteomes" id="UP000683493"/>
    </source>
</evidence>
<dbReference type="EMBL" id="CP076724">
    <property type="protein sequence ID" value="QWV96465.1"/>
    <property type="molecule type" value="Genomic_DNA"/>
</dbReference>
<sequence length="164" mass="19263">MNDKQKQIVPVDIRRIRQTLDLTMKQMGEQIAIYSQGVPYSPVPETRVSEWEFRHRHIPSYVFTASAKLLLDHWSEDRHMALPARQLDVDVFYGSALNPAFGHMFKLEKEMLKGCSRNHKVLSWLREARVMQQRYLERLLAVRMFYVFAHDMGVDVTADKEKGI</sequence>
<name>A0ABX8JLZ5_9BACT</name>
<protein>
    <submittedName>
        <fullName evidence="1">Uncharacterized protein</fullName>
    </submittedName>
</protein>
<keyword evidence="2" id="KW-1185">Reference proteome</keyword>
<reference evidence="1 2" key="1">
    <citation type="submission" date="2021-06" db="EMBL/GenBank/DDBJ databases">
        <title>Gemonas diversity in paddy soil.</title>
        <authorList>
            <person name="Liu G."/>
        </authorList>
    </citation>
    <scope>NUCLEOTIDE SEQUENCE [LARGE SCALE GENOMIC DNA]</scope>
    <source>
        <strain evidence="1 2">RG29</strain>
    </source>
</reference>